<dbReference type="RefSeq" id="WP_188948006.1">
    <property type="nucleotide sequence ID" value="NZ_BMPH01000005.1"/>
</dbReference>
<gene>
    <name evidence="2" type="ORF">JOF39_000922</name>
</gene>
<dbReference type="Proteomes" id="UP001195422">
    <property type="component" value="Unassembled WGS sequence"/>
</dbReference>
<evidence type="ECO:0000313" key="3">
    <source>
        <dbReference type="Proteomes" id="UP001195422"/>
    </source>
</evidence>
<feature type="region of interest" description="Disordered" evidence="1">
    <location>
        <begin position="28"/>
        <end position="59"/>
    </location>
</feature>
<keyword evidence="3" id="KW-1185">Reference proteome</keyword>
<organism evidence="2 3">
    <name type="scientific">Glutamicibacter protophormiae</name>
    <name type="common">Brevibacterium protophormiae</name>
    <dbReference type="NCBI Taxonomy" id="37930"/>
    <lineage>
        <taxon>Bacteria</taxon>
        <taxon>Bacillati</taxon>
        <taxon>Actinomycetota</taxon>
        <taxon>Actinomycetes</taxon>
        <taxon>Micrococcales</taxon>
        <taxon>Micrococcaceae</taxon>
        <taxon>Glutamicibacter</taxon>
    </lineage>
</organism>
<accession>A0ABS4XMU0</accession>
<comment type="caution">
    <text evidence="2">The sequence shown here is derived from an EMBL/GenBank/DDBJ whole genome shotgun (WGS) entry which is preliminary data.</text>
</comment>
<name>A0ABS4XMU0_GLUPR</name>
<evidence type="ECO:0000256" key="1">
    <source>
        <dbReference type="SAM" id="MobiDB-lite"/>
    </source>
</evidence>
<sequence>MRHIPDVSSPSGEDFAVDVVSDPALSDKIGYDWTDEGGATPTGPATGSLPVITEGQIVN</sequence>
<protein>
    <submittedName>
        <fullName evidence="2">Uncharacterized protein</fullName>
    </submittedName>
</protein>
<evidence type="ECO:0000313" key="2">
    <source>
        <dbReference type="EMBL" id="MBP2397841.1"/>
    </source>
</evidence>
<dbReference type="EMBL" id="JAGIOJ010000001">
    <property type="protein sequence ID" value="MBP2397841.1"/>
    <property type="molecule type" value="Genomic_DNA"/>
</dbReference>
<reference evidence="2 3" key="1">
    <citation type="submission" date="2021-03" db="EMBL/GenBank/DDBJ databases">
        <title>Sequencing the genomes of 1000 actinobacteria strains.</title>
        <authorList>
            <person name="Klenk H.-P."/>
        </authorList>
    </citation>
    <scope>NUCLEOTIDE SEQUENCE [LARGE SCALE GENOMIC DNA]</scope>
    <source>
        <strain evidence="2 3">DSM 20168</strain>
    </source>
</reference>
<proteinExistence type="predicted"/>
<feature type="compositionally biased region" description="Low complexity" evidence="1">
    <location>
        <begin position="37"/>
        <end position="47"/>
    </location>
</feature>